<proteinExistence type="predicted"/>
<feature type="compositionally biased region" description="Basic and acidic residues" evidence="1">
    <location>
        <begin position="48"/>
        <end position="61"/>
    </location>
</feature>
<dbReference type="EMBL" id="JAQIZT010000015">
    <property type="protein sequence ID" value="KAJ6971328.1"/>
    <property type="molecule type" value="Genomic_DNA"/>
</dbReference>
<reference evidence="2" key="1">
    <citation type="journal article" date="2023" name="Mol. Ecol. Resour.">
        <title>Chromosome-level genome assembly of a triploid poplar Populus alba 'Berolinensis'.</title>
        <authorList>
            <person name="Chen S."/>
            <person name="Yu Y."/>
            <person name="Wang X."/>
            <person name="Wang S."/>
            <person name="Zhang T."/>
            <person name="Zhou Y."/>
            <person name="He R."/>
            <person name="Meng N."/>
            <person name="Wang Y."/>
            <person name="Liu W."/>
            <person name="Liu Z."/>
            <person name="Liu J."/>
            <person name="Guo Q."/>
            <person name="Huang H."/>
            <person name="Sederoff R.R."/>
            <person name="Wang G."/>
            <person name="Qu G."/>
            <person name="Chen S."/>
        </authorList>
    </citation>
    <scope>NUCLEOTIDE SEQUENCE</scope>
    <source>
        <strain evidence="2">SC-2020</strain>
    </source>
</reference>
<feature type="region of interest" description="Disordered" evidence="1">
    <location>
        <begin position="48"/>
        <end position="87"/>
    </location>
</feature>
<protein>
    <submittedName>
        <fullName evidence="2">Uncharacterized protein</fullName>
    </submittedName>
</protein>
<evidence type="ECO:0000256" key="1">
    <source>
        <dbReference type="SAM" id="MobiDB-lite"/>
    </source>
</evidence>
<dbReference type="Proteomes" id="UP001164929">
    <property type="component" value="Chromosome 15"/>
</dbReference>
<accession>A0AAD6LQF7</accession>
<sequence>MSWSKQRRGATATVVVQEQHRIFYDVIGENADRKKGCGRYGHKKEICPHVQHRNEDGRDKQQSGCSNEPEEMNLEVAPREEAPVVRP</sequence>
<dbReference type="AlphaFoldDB" id="A0AAD6LQF7"/>
<name>A0AAD6LQF7_9ROSI</name>
<evidence type="ECO:0000313" key="3">
    <source>
        <dbReference type="Proteomes" id="UP001164929"/>
    </source>
</evidence>
<gene>
    <name evidence="2" type="ORF">NC653_035564</name>
</gene>
<organism evidence="2 3">
    <name type="scientific">Populus alba x Populus x berolinensis</name>
    <dbReference type="NCBI Taxonomy" id="444605"/>
    <lineage>
        <taxon>Eukaryota</taxon>
        <taxon>Viridiplantae</taxon>
        <taxon>Streptophyta</taxon>
        <taxon>Embryophyta</taxon>
        <taxon>Tracheophyta</taxon>
        <taxon>Spermatophyta</taxon>
        <taxon>Magnoliopsida</taxon>
        <taxon>eudicotyledons</taxon>
        <taxon>Gunneridae</taxon>
        <taxon>Pentapetalae</taxon>
        <taxon>rosids</taxon>
        <taxon>fabids</taxon>
        <taxon>Malpighiales</taxon>
        <taxon>Salicaceae</taxon>
        <taxon>Saliceae</taxon>
        <taxon>Populus</taxon>
    </lineage>
</organism>
<keyword evidence="3" id="KW-1185">Reference proteome</keyword>
<evidence type="ECO:0000313" key="2">
    <source>
        <dbReference type="EMBL" id="KAJ6971328.1"/>
    </source>
</evidence>
<comment type="caution">
    <text evidence="2">The sequence shown here is derived from an EMBL/GenBank/DDBJ whole genome shotgun (WGS) entry which is preliminary data.</text>
</comment>
<feature type="compositionally biased region" description="Basic and acidic residues" evidence="1">
    <location>
        <begin position="77"/>
        <end position="87"/>
    </location>
</feature>